<organism evidence="12 13">
    <name type="scientific">Alternaria burnsii</name>
    <dbReference type="NCBI Taxonomy" id="1187904"/>
    <lineage>
        <taxon>Eukaryota</taxon>
        <taxon>Fungi</taxon>
        <taxon>Dikarya</taxon>
        <taxon>Ascomycota</taxon>
        <taxon>Pezizomycotina</taxon>
        <taxon>Dothideomycetes</taxon>
        <taxon>Pleosporomycetidae</taxon>
        <taxon>Pleosporales</taxon>
        <taxon>Pleosporineae</taxon>
        <taxon>Pleosporaceae</taxon>
        <taxon>Alternaria</taxon>
        <taxon>Alternaria sect. Alternaria</taxon>
    </lineage>
</organism>
<feature type="region of interest" description="Disordered" evidence="9">
    <location>
        <begin position="1"/>
        <end position="36"/>
    </location>
</feature>
<evidence type="ECO:0000256" key="2">
    <source>
        <dbReference type="ARBA" id="ARBA00022771"/>
    </source>
</evidence>
<dbReference type="PROSITE" id="PS51635">
    <property type="entry name" value="PNPLA"/>
    <property type="match status" value="1"/>
</dbReference>
<keyword evidence="5 8" id="KW-0442">Lipid degradation</keyword>
<dbReference type="GeneID" id="62202111"/>
<dbReference type="GO" id="GO:0016020">
    <property type="term" value="C:membrane"/>
    <property type="evidence" value="ECO:0007669"/>
    <property type="project" value="TreeGrafter"/>
</dbReference>
<dbReference type="CDD" id="cd00882">
    <property type="entry name" value="Ras_like_GTPase"/>
    <property type="match status" value="1"/>
</dbReference>
<protein>
    <recommendedName>
        <fullName evidence="14">PNPLA domain-containing protein</fullName>
    </recommendedName>
</protein>
<evidence type="ECO:0000256" key="1">
    <source>
        <dbReference type="ARBA" id="ARBA00022723"/>
    </source>
</evidence>
<feature type="region of interest" description="Disordered" evidence="9">
    <location>
        <begin position="1406"/>
        <end position="1426"/>
    </location>
</feature>
<reference evidence="12" key="1">
    <citation type="submission" date="2020-01" db="EMBL/GenBank/DDBJ databases">
        <authorList>
            <person name="Feng Z.H.Z."/>
        </authorList>
    </citation>
    <scope>NUCLEOTIDE SEQUENCE</scope>
    <source>
        <strain evidence="12">CBS107.38</strain>
    </source>
</reference>
<feature type="compositionally biased region" description="Basic and acidic residues" evidence="9">
    <location>
        <begin position="1366"/>
        <end position="1376"/>
    </location>
</feature>
<evidence type="ECO:0000313" key="12">
    <source>
        <dbReference type="EMBL" id="KAF7678505.1"/>
    </source>
</evidence>
<dbReference type="Proteomes" id="UP000596902">
    <property type="component" value="Unassembled WGS sequence"/>
</dbReference>
<reference evidence="12" key="2">
    <citation type="submission" date="2020-08" db="EMBL/GenBank/DDBJ databases">
        <title>Draft Genome Sequence of Cumin Blight Pathogen Alternaria burnsii.</title>
        <authorList>
            <person name="Feng Z."/>
        </authorList>
    </citation>
    <scope>NUCLEOTIDE SEQUENCE</scope>
    <source>
        <strain evidence="12">CBS107.38</strain>
    </source>
</reference>
<dbReference type="CDD" id="cd16449">
    <property type="entry name" value="RING-HC"/>
    <property type="match status" value="1"/>
</dbReference>
<dbReference type="SUPFAM" id="SSF52151">
    <property type="entry name" value="FabD/lysophospholipase-like"/>
    <property type="match status" value="1"/>
</dbReference>
<evidence type="ECO:0000256" key="3">
    <source>
        <dbReference type="ARBA" id="ARBA00022801"/>
    </source>
</evidence>
<proteinExistence type="predicted"/>
<evidence type="ECO:0000256" key="7">
    <source>
        <dbReference type="PROSITE-ProRule" id="PRU00175"/>
    </source>
</evidence>
<evidence type="ECO:0000256" key="4">
    <source>
        <dbReference type="ARBA" id="ARBA00022833"/>
    </source>
</evidence>
<dbReference type="InterPro" id="IPR027417">
    <property type="entry name" value="P-loop_NTPase"/>
</dbReference>
<dbReference type="GO" id="GO:0047499">
    <property type="term" value="F:calcium-independent phospholipase A2 activity"/>
    <property type="evidence" value="ECO:0007669"/>
    <property type="project" value="TreeGrafter"/>
</dbReference>
<evidence type="ECO:0000259" key="11">
    <source>
        <dbReference type="PROSITE" id="PS51635"/>
    </source>
</evidence>
<dbReference type="InterPro" id="IPR001841">
    <property type="entry name" value="Znf_RING"/>
</dbReference>
<feature type="active site" description="Nucleophile" evidence="8">
    <location>
        <position position="784"/>
    </location>
</feature>
<dbReference type="PROSITE" id="PS00518">
    <property type="entry name" value="ZF_RING_1"/>
    <property type="match status" value="1"/>
</dbReference>
<feature type="compositionally biased region" description="Low complexity" evidence="9">
    <location>
        <begin position="1411"/>
        <end position="1421"/>
    </location>
</feature>
<dbReference type="Gene3D" id="3.40.50.300">
    <property type="entry name" value="P-loop containing nucleotide triphosphate hydrolases"/>
    <property type="match status" value="1"/>
</dbReference>
<gene>
    <name evidence="12" type="ORF">GT037_003886</name>
</gene>
<dbReference type="PROSITE" id="PS50089">
    <property type="entry name" value="ZF_RING_2"/>
    <property type="match status" value="1"/>
</dbReference>
<dbReference type="RefSeq" id="XP_038788640.1">
    <property type="nucleotide sequence ID" value="XM_038928933.1"/>
</dbReference>
<evidence type="ECO:0000256" key="8">
    <source>
        <dbReference type="PROSITE-ProRule" id="PRU01161"/>
    </source>
</evidence>
<dbReference type="Gene3D" id="3.40.1090.10">
    <property type="entry name" value="Cytosolic phospholipase A2 catalytic domain"/>
    <property type="match status" value="1"/>
</dbReference>
<keyword evidence="1" id="KW-0479">Metal-binding</keyword>
<dbReference type="SUPFAM" id="SSF57850">
    <property type="entry name" value="RING/U-box"/>
    <property type="match status" value="1"/>
</dbReference>
<evidence type="ECO:0000259" key="10">
    <source>
        <dbReference type="PROSITE" id="PS50089"/>
    </source>
</evidence>
<feature type="active site" description="Proton acceptor" evidence="8">
    <location>
        <position position="942"/>
    </location>
</feature>
<comment type="caution">
    <text evidence="12">The sequence shown here is derived from an EMBL/GenBank/DDBJ whole genome shotgun (WGS) entry which is preliminary data.</text>
</comment>
<dbReference type="GO" id="GO:0046486">
    <property type="term" value="P:glycerolipid metabolic process"/>
    <property type="evidence" value="ECO:0007669"/>
    <property type="project" value="UniProtKB-ARBA"/>
</dbReference>
<dbReference type="InterPro" id="IPR017907">
    <property type="entry name" value="Znf_RING_CS"/>
</dbReference>
<dbReference type="EMBL" id="JAAABM010000004">
    <property type="protein sequence ID" value="KAF7678505.1"/>
    <property type="molecule type" value="Genomic_DNA"/>
</dbReference>
<evidence type="ECO:0000256" key="9">
    <source>
        <dbReference type="SAM" id="MobiDB-lite"/>
    </source>
</evidence>
<keyword evidence="2 7" id="KW-0863">Zinc-finger</keyword>
<evidence type="ECO:0000256" key="6">
    <source>
        <dbReference type="ARBA" id="ARBA00023098"/>
    </source>
</evidence>
<keyword evidence="4" id="KW-0862">Zinc</keyword>
<feature type="short sequence motif" description="GXSXG" evidence="8">
    <location>
        <begin position="782"/>
        <end position="786"/>
    </location>
</feature>
<dbReference type="SUPFAM" id="SSF52540">
    <property type="entry name" value="P-loop containing nucleoside triphosphate hydrolases"/>
    <property type="match status" value="1"/>
</dbReference>
<dbReference type="GO" id="GO:0008270">
    <property type="term" value="F:zinc ion binding"/>
    <property type="evidence" value="ECO:0007669"/>
    <property type="project" value="UniProtKB-KW"/>
</dbReference>
<dbReference type="Pfam" id="PF01734">
    <property type="entry name" value="Patatin"/>
    <property type="match status" value="1"/>
</dbReference>
<keyword evidence="6 8" id="KW-0443">Lipid metabolism</keyword>
<keyword evidence="3 8" id="KW-0378">Hydrolase</keyword>
<evidence type="ECO:0000313" key="13">
    <source>
        <dbReference type="Proteomes" id="UP000596902"/>
    </source>
</evidence>
<dbReference type="PANTHER" id="PTHR24185">
    <property type="entry name" value="CALCIUM-INDEPENDENT PHOSPHOLIPASE A2-GAMMA"/>
    <property type="match status" value="1"/>
</dbReference>
<evidence type="ECO:0008006" key="14">
    <source>
        <dbReference type="Google" id="ProtNLM"/>
    </source>
</evidence>
<dbReference type="PANTHER" id="PTHR24185:SF1">
    <property type="entry name" value="CALCIUM-INDEPENDENT PHOSPHOLIPASE A2-GAMMA"/>
    <property type="match status" value="1"/>
</dbReference>
<feature type="short sequence motif" description="GXGXXG" evidence="8">
    <location>
        <begin position="748"/>
        <end position="753"/>
    </location>
</feature>
<evidence type="ECO:0000256" key="5">
    <source>
        <dbReference type="ARBA" id="ARBA00022963"/>
    </source>
</evidence>
<name>A0A8H7B8S2_9PLEO</name>
<feature type="domain" description="PNPLA" evidence="11">
    <location>
        <begin position="744"/>
        <end position="955"/>
    </location>
</feature>
<dbReference type="CDD" id="cd07199">
    <property type="entry name" value="Pat17_PNPLA8_PNPLA9_like"/>
    <property type="match status" value="1"/>
</dbReference>
<dbReference type="InterPro" id="IPR016035">
    <property type="entry name" value="Acyl_Trfase/lysoPLipase"/>
</dbReference>
<accession>A0A8H7B8S2</accession>
<dbReference type="InterPro" id="IPR002641">
    <property type="entry name" value="PNPLA_dom"/>
</dbReference>
<feature type="region of interest" description="Disordered" evidence="9">
    <location>
        <begin position="1366"/>
        <end position="1392"/>
    </location>
</feature>
<dbReference type="GO" id="GO:0019369">
    <property type="term" value="P:arachidonate metabolic process"/>
    <property type="evidence" value="ECO:0007669"/>
    <property type="project" value="TreeGrafter"/>
</dbReference>
<feature type="compositionally biased region" description="Polar residues" evidence="9">
    <location>
        <begin position="19"/>
        <end position="36"/>
    </location>
</feature>
<keyword evidence="13" id="KW-1185">Reference proteome</keyword>
<dbReference type="CDD" id="cd19757">
    <property type="entry name" value="Bbox1"/>
    <property type="match status" value="1"/>
</dbReference>
<sequence length="1564" mass="175682">MANSMQYNRGRSGGPTEETLWTQRDSSRGPTSRVDSFPSTIAEEQCDDCEKQDADLAYCNICNVNYCPVCWPRQAPHRKQRLASGKATHEKTELALAKKIRNVLLPTNNIHALTQLHEDDAQTAWFGIERPQGGELPIFKDYGRYDYLLSATVEEWKAKGAQGGRDGRTPSLVSFVGQSGAGKSSLIKLLIDLRLTSYEAWPTPVVGGTGVIEPTSEDVHLYADPVTAITETPIFFADCEGLAGGEREPISAKVRRQLKKTNGANNKLPQPISERELGWADTNSLRSREFAVTNLYPRLLYTFSDVIVFVLKNPRVIESVLEQLVTWAAAALEMSSNQPVLPHVIIALNACDLDIDELQWDPDIATASVLESLSRTVFKNAVFKKYAQFWRERQRQIETVQQLIESYYTTIRVVRIPTKERPPLVQAQIKSLHANITVACEIARDRKTGLRMLLDAEELQSFLQCAFDHFAASLDRPFDFVQASFSNSPIPLDFGGNILKLAIRIMHVWRNKADTQQIFQELSYMVASCIMLDCARQKTRGTAPDIFPLYLAHLDAALENFCDGHWPCEYVQSATGLRCVNVKSGHGSKGHQTANGKIIAVGEYTSRWTYETLHEEFITNSYYRLDELLNRLKRKKTPSDDEMQVAAHIHRDDVMTWFYSHVAGDDKSQGYSSHSVCFCCLSEPPEHCLPCGHVLCTPCVKTYGQQHSKTEVDIQKCPLDIRAARAYQPWRIHFKPESAGVRVLTLDGGGIRGIVELEILQGIETALGGQLRIQNLVDLIVGTSTGGLVGLGLASCNWSVATCINKFKELCEKAFTRRFGGNMPLIGWFVDNINHSKYETTPLQEALQTAFTKDRYLFGGQRLDQNWTSPVKVAVTTTSSSSSPVVLANYNRRCEGKLSYQFQRPEGVENELKTWEAARATSAAPRYFRPYLHESSKQIYMDGALYHNNPIRIADVEWKLIWIRGPITHPDIMLSLGTGLVADQDEKSLKSPISKRGLIRNGKMLLKIAMDHIEDALDCEKTWDDYIRPLVLQDSSSRFIRYNVELNSDLPSLDDVKALQPLQEKVARKVFQDPRITNIAFQLVATCFYFDVERVQQFAQNAAIASGRLYCRFSDGSLEMQELGKLIRTQSYRDRNPFFLVREKGIHGKSEPRELSPDIVGSMINQGKFPMRKMNIELRNKLSDVEIYLFLNDVQQHSISGFPRCLFNDENDKAKTLHPQAINTRRWAGRSNSRNYQRSLWTPPSRSKISRRETISYYSDPNHVMGYATREQMKKTAEALSQGNDSNVNLANQRSSAIITPGVWELDSRTLPPRPPVELDANQIFVASSSSSQTHRSSSDAHLDQISHTSNESLSAVSVFDSLYADPRDQSSRRTDSVVSPPPPYVSDVQRIPPADIELEKVDAQTHEFAHSPPAEAPSPAYNNSTRHSEDYTAYRLGPGVVRGDDTRPRSELRVLTEEQVRWQRATRPVVPLRETQAETTSALTSLGGQDTAEVTSIVPSPAPSPEIVSVERVPSLPHTLPPLDAFETVSFSITMDGSAPTDSTVSPSNHRGTNNQWHWDIQF</sequence>
<feature type="domain" description="RING-type" evidence="10">
    <location>
        <begin position="677"/>
        <end position="720"/>
    </location>
</feature>
<dbReference type="GO" id="GO:0016042">
    <property type="term" value="P:lipid catabolic process"/>
    <property type="evidence" value="ECO:0007669"/>
    <property type="project" value="UniProtKB-UniRule"/>
</dbReference>
<feature type="short sequence motif" description="DGA/G" evidence="8">
    <location>
        <begin position="942"/>
        <end position="944"/>
    </location>
</feature>